<gene>
    <name evidence="1" type="ORF">AB0H72_12015</name>
</gene>
<dbReference type="EMBL" id="JBFAIH010000005">
    <property type="protein sequence ID" value="MEV0363420.1"/>
    <property type="molecule type" value="Genomic_DNA"/>
</dbReference>
<name>A0ABV3F746_9NOCA</name>
<sequence>MWHWTTRTGRFPEAVAFTRVTEPEPTITEATVECEGETDETETAENEAMPAISRPIGYDLAG</sequence>
<proteinExistence type="predicted"/>
<accession>A0ABV3F746</accession>
<keyword evidence="2" id="KW-1185">Reference proteome</keyword>
<evidence type="ECO:0000313" key="2">
    <source>
        <dbReference type="Proteomes" id="UP001551658"/>
    </source>
</evidence>
<reference evidence="1 2" key="1">
    <citation type="submission" date="2024-06" db="EMBL/GenBank/DDBJ databases">
        <title>The Natural Products Discovery Center: Release of the First 8490 Sequenced Strains for Exploring Actinobacteria Biosynthetic Diversity.</title>
        <authorList>
            <person name="Kalkreuter E."/>
            <person name="Kautsar S.A."/>
            <person name="Yang D."/>
            <person name="Bader C.D."/>
            <person name="Teijaro C.N."/>
            <person name="Fluegel L."/>
            <person name="Davis C.M."/>
            <person name="Simpson J.R."/>
            <person name="Lauterbach L."/>
            <person name="Steele A.D."/>
            <person name="Gui C."/>
            <person name="Meng S."/>
            <person name="Li G."/>
            <person name="Viehrig K."/>
            <person name="Ye F."/>
            <person name="Su P."/>
            <person name="Kiefer A.F."/>
            <person name="Nichols A."/>
            <person name="Cepeda A.J."/>
            <person name="Yan W."/>
            <person name="Fan B."/>
            <person name="Jiang Y."/>
            <person name="Adhikari A."/>
            <person name="Zheng C.-J."/>
            <person name="Schuster L."/>
            <person name="Cowan T.M."/>
            <person name="Smanski M.J."/>
            <person name="Chevrette M.G."/>
            <person name="De Carvalho L.P.S."/>
            <person name="Shen B."/>
        </authorList>
    </citation>
    <scope>NUCLEOTIDE SEQUENCE [LARGE SCALE GENOMIC DNA]</scope>
    <source>
        <strain evidence="1 2">NPDC050671</strain>
    </source>
</reference>
<dbReference type="Proteomes" id="UP001551658">
    <property type="component" value="Unassembled WGS sequence"/>
</dbReference>
<comment type="caution">
    <text evidence="1">The sequence shown here is derived from an EMBL/GenBank/DDBJ whole genome shotgun (WGS) entry which is preliminary data.</text>
</comment>
<protein>
    <submittedName>
        <fullName evidence="1">Uncharacterized protein</fullName>
    </submittedName>
</protein>
<dbReference type="RefSeq" id="WP_357977492.1">
    <property type="nucleotide sequence ID" value="NZ_JBFAIH010000005.1"/>
</dbReference>
<organism evidence="1 2">
    <name type="scientific">Nocardia fusca</name>
    <dbReference type="NCBI Taxonomy" id="941183"/>
    <lineage>
        <taxon>Bacteria</taxon>
        <taxon>Bacillati</taxon>
        <taxon>Actinomycetota</taxon>
        <taxon>Actinomycetes</taxon>
        <taxon>Mycobacteriales</taxon>
        <taxon>Nocardiaceae</taxon>
        <taxon>Nocardia</taxon>
    </lineage>
</organism>
<evidence type="ECO:0000313" key="1">
    <source>
        <dbReference type="EMBL" id="MEV0363420.1"/>
    </source>
</evidence>